<keyword evidence="4" id="KW-1185">Reference proteome</keyword>
<dbReference type="Gene3D" id="3.40.30.10">
    <property type="entry name" value="Glutaredoxin"/>
    <property type="match status" value="1"/>
</dbReference>
<evidence type="ECO:0000256" key="2">
    <source>
        <dbReference type="SAM" id="SignalP"/>
    </source>
</evidence>
<evidence type="ECO:0000313" key="4">
    <source>
        <dbReference type="Proteomes" id="UP001190700"/>
    </source>
</evidence>
<feature type="signal peptide" evidence="2">
    <location>
        <begin position="1"/>
        <end position="29"/>
    </location>
</feature>
<proteinExistence type="predicted"/>
<evidence type="ECO:0008006" key="5">
    <source>
        <dbReference type="Google" id="ProtNLM"/>
    </source>
</evidence>
<comment type="caution">
    <text evidence="3">The sequence shown here is derived from an EMBL/GenBank/DDBJ whole genome shotgun (WGS) entry which is preliminary data.</text>
</comment>
<reference evidence="3 4" key="1">
    <citation type="journal article" date="2015" name="Genome Biol. Evol.">
        <title>Comparative Genomics of a Bacterivorous Green Alga Reveals Evolutionary Causalities and Consequences of Phago-Mixotrophic Mode of Nutrition.</title>
        <authorList>
            <person name="Burns J.A."/>
            <person name="Paasch A."/>
            <person name="Narechania A."/>
            <person name="Kim E."/>
        </authorList>
    </citation>
    <scope>NUCLEOTIDE SEQUENCE [LARGE SCALE GENOMIC DNA]</scope>
    <source>
        <strain evidence="3 4">PLY_AMNH</strain>
    </source>
</reference>
<evidence type="ECO:0000256" key="1">
    <source>
        <dbReference type="SAM" id="MobiDB-lite"/>
    </source>
</evidence>
<accession>A0AAE0H3T0</accession>
<dbReference type="Proteomes" id="UP001190700">
    <property type="component" value="Unassembled WGS sequence"/>
</dbReference>
<dbReference type="AlphaFoldDB" id="A0AAE0H3T0"/>
<organism evidence="3 4">
    <name type="scientific">Cymbomonas tetramitiformis</name>
    <dbReference type="NCBI Taxonomy" id="36881"/>
    <lineage>
        <taxon>Eukaryota</taxon>
        <taxon>Viridiplantae</taxon>
        <taxon>Chlorophyta</taxon>
        <taxon>Pyramimonadophyceae</taxon>
        <taxon>Pyramimonadales</taxon>
        <taxon>Pyramimonadaceae</taxon>
        <taxon>Cymbomonas</taxon>
    </lineage>
</organism>
<feature type="chain" id="PRO_5042236381" description="Thioredoxin domain-containing protein" evidence="2">
    <location>
        <begin position="30"/>
        <end position="542"/>
    </location>
</feature>
<sequence length="542" mass="59653">MVKISTRRAFRTAGSRICAWLCLVTIGEGSSSKNEREQRNSTFPFQDRLLAEATSATLEQDVITHRDVFCLIANPWSGLAAQLERELAWGLQDYLPETVALRRASEHAFQQLQEVYQLGDNPTVLLLRSGLNYTYQGELRSEHVIRMIQYVAATRPEDLPVRNLKSMEELLRLVKSADVSVVAFDRCSNLAGEQLTSSDCAQARLSFDLAARQFALSPTIRFAEVLDELTIAQLGVPLDREHTVMAFRAGRAPSVCPECTSVPMLRKWLEAEASPLVTRAQVNVFPGVPLSGLLGEAAQQRRPVAVLAVHRIVPRGMMDADGELVDDAQDHDVNEKALRGTASLVNLERKRGRATLMHEQRPVSAEAQQTSSEATGTADAVHSPIHDVAVEVPGARTRSMAYFYIDLDREVVPGSFASKLGVTALPSFSIWNTSSNDVFVLPGFQPISDRIEEFVEEFWANRLTPWSSSRCWSSVLLTTARLQEGEQRSIEAGTTAVALACQHGNGDGGSDNQHRNGGCVCTHAIGDESELPAYCLPPTWIL</sequence>
<name>A0AAE0H3T0_9CHLO</name>
<dbReference type="EMBL" id="LGRX02000154">
    <property type="protein sequence ID" value="KAK3289378.1"/>
    <property type="molecule type" value="Genomic_DNA"/>
</dbReference>
<keyword evidence="2" id="KW-0732">Signal</keyword>
<gene>
    <name evidence="3" type="ORF">CYMTET_3190</name>
</gene>
<feature type="region of interest" description="Disordered" evidence="1">
    <location>
        <begin position="355"/>
        <end position="379"/>
    </location>
</feature>
<evidence type="ECO:0000313" key="3">
    <source>
        <dbReference type="EMBL" id="KAK3289378.1"/>
    </source>
</evidence>
<protein>
    <recommendedName>
        <fullName evidence="5">Thioredoxin domain-containing protein</fullName>
    </recommendedName>
</protein>
<feature type="compositionally biased region" description="Polar residues" evidence="1">
    <location>
        <begin position="366"/>
        <end position="375"/>
    </location>
</feature>